<reference evidence="3" key="1">
    <citation type="submission" date="2024-06" db="EMBL/GenBank/DDBJ databases">
        <title>Caulobacter inopinatus, sp. nov.</title>
        <authorList>
            <person name="Donachie S.P."/>
        </authorList>
    </citation>
    <scope>NUCLEOTIDE SEQUENCE</scope>
    <source>
        <strain evidence="3">73W</strain>
    </source>
</reference>
<dbReference type="PANTHER" id="PTHR30486">
    <property type="entry name" value="TWITCHING MOTILITY PROTEIN PILT"/>
    <property type="match status" value="1"/>
</dbReference>
<dbReference type="GO" id="GO:0016887">
    <property type="term" value="F:ATP hydrolysis activity"/>
    <property type="evidence" value="ECO:0007669"/>
    <property type="project" value="InterPro"/>
</dbReference>
<dbReference type="InterPro" id="IPR003593">
    <property type="entry name" value="AAA+_ATPase"/>
</dbReference>
<organism evidence="3">
    <name type="scientific">Caulobacter sp. 73W</name>
    <dbReference type="NCBI Taxonomy" id="3161137"/>
    <lineage>
        <taxon>Bacteria</taxon>
        <taxon>Pseudomonadati</taxon>
        <taxon>Pseudomonadota</taxon>
        <taxon>Alphaproteobacteria</taxon>
        <taxon>Caulobacterales</taxon>
        <taxon>Caulobacteraceae</taxon>
        <taxon>Caulobacter</taxon>
    </lineage>
</organism>
<dbReference type="NCBIfam" id="TIGR02788">
    <property type="entry name" value="VirB11"/>
    <property type="match status" value="1"/>
</dbReference>
<evidence type="ECO:0000313" key="3">
    <source>
        <dbReference type="EMBL" id="XDO98340.1"/>
    </source>
</evidence>
<dbReference type="InterPro" id="IPR014155">
    <property type="entry name" value="VirB11"/>
</dbReference>
<dbReference type="PROSITE" id="PS00662">
    <property type="entry name" value="T2SP_E"/>
    <property type="match status" value="1"/>
</dbReference>
<gene>
    <name evidence="3" type="primary">virB11</name>
    <name evidence="3" type="ORF">ABOZ73_07975</name>
</gene>
<dbReference type="InterPro" id="IPR001482">
    <property type="entry name" value="T2SS/T4SS_dom"/>
</dbReference>
<proteinExistence type="inferred from homology"/>
<comment type="similarity">
    <text evidence="1">Belongs to the GSP E family.</text>
</comment>
<dbReference type="SUPFAM" id="SSF52540">
    <property type="entry name" value="P-loop containing nucleoside triphosphate hydrolases"/>
    <property type="match status" value="1"/>
</dbReference>
<dbReference type="PANTHER" id="PTHR30486:SF6">
    <property type="entry name" value="TYPE IV PILUS RETRACTATION ATPASE PILT"/>
    <property type="match status" value="1"/>
</dbReference>
<dbReference type="InterPro" id="IPR027417">
    <property type="entry name" value="P-loop_NTPase"/>
</dbReference>
<protein>
    <submittedName>
        <fullName evidence="3">P-type DNA transfer ATPase VirB11</fullName>
    </submittedName>
</protein>
<dbReference type="Gene3D" id="3.30.450.90">
    <property type="match status" value="1"/>
</dbReference>
<dbReference type="InterPro" id="IPR050921">
    <property type="entry name" value="T4SS_GSP_E_ATPase"/>
</dbReference>
<dbReference type="AlphaFoldDB" id="A0AB39KXG4"/>
<dbReference type="EMBL" id="CP158375">
    <property type="protein sequence ID" value="XDO98340.1"/>
    <property type="molecule type" value="Genomic_DNA"/>
</dbReference>
<evidence type="ECO:0000259" key="2">
    <source>
        <dbReference type="PROSITE" id="PS00662"/>
    </source>
</evidence>
<dbReference type="Pfam" id="PF00437">
    <property type="entry name" value="T2SSE"/>
    <property type="match status" value="1"/>
</dbReference>
<name>A0AB39KXG4_9CAUL</name>
<dbReference type="RefSeq" id="WP_369062162.1">
    <property type="nucleotide sequence ID" value="NZ_CP158375.1"/>
</dbReference>
<dbReference type="SMART" id="SM00382">
    <property type="entry name" value="AAA"/>
    <property type="match status" value="1"/>
</dbReference>
<accession>A0AB39KXG4</accession>
<feature type="domain" description="Bacterial type II secretion system protein E" evidence="2">
    <location>
        <begin position="223"/>
        <end position="237"/>
    </location>
</feature>
<dbReference type="CDD" id="cd01130">
    <property type="entry name" value="VirB11-like_ATPase"/>
    <property type="match status" value="1"/>
</dbReference>
<dbReference type="GO" id="GO:0044097">
    <property type="term" value="P:secretion by the type IV secretion system"/>
    <property type="evidence" value="ECO:0007669"/>
    <property type="project" value="InterPro"/>
</dbReference>
<sequence>MTAVLDHHLAPMASLLGDPSVREIVVNRPCEIGVERADGWSWVEDTRLTPAWLMTLARAAAAYTGQDVGAALPICSTSLPGGARCQIVLPPAASALSLTIRRPIGGAPNLGELAGGGLFDRAAHRKALACAPDAALARGDWPTFFARAVIERKTVLVSGSTGSGKTTLARALAAAIPGDERLITIEDTRELEVAQRNVVRLVWSREGAGRARLGPGDLLASALRMRPDRILLGEIRDGQSAFFLMRNVASGHPGSLATIHAGSCDLALDQLALLVKETPAGRDLPRADVRALFEGLIDIVVQMERRDGRFEVAEVRHGAVRNSTCGA</sequence>
<dbReference type="GO" id="GO:0043684">
    <property type="term" value="C:type IV secretion system complex"/>
    <property type="evidence" value="ECO:0007669"/>
    <property type="project" value="InterPro"/>
</dbReference>
<evidence type="ECO:0000256" key="1">
    <source>
        <dbReference type="ARBA" id="ARBA00006611"/>
    </source>
</evidence>
<dbReference type="Gene3D" id="3.40.50.300">
    <property type="entry name" value="P-loop containing nucleotide triphosphate hydrolases"/>
    <property type="match status" value="1"/>
</dbReference>